<evidence type="ECO:0000313" key="1">
    <source>
        <dbReference type="EMBL" id="PTH80078.1"/>
    </source>
</evidence>
<gene>
    <name evidence="1" type="ORF">DAA48_16060</name>
</gene>
<accession>A0A2T4MZS3</accession>
<protein>
    <submittedName>
        <fullName evidence="1">Uncharacterized protein</fullName>
    </submittedName>
</protein>
<sequence length="545" mass="60957">MEGIKDHDVPIKTAKIIMRQVCYKMKISNLNKKNISLKIASSIYVPRSKGSLLSLPPSFGMMMRGDASQCNKDSEAEKISDAIRELGVNSPEYIDTFSCYRKWNENLEADSLNISENRIIAGMRYGLIDHVNGAILKTKDGWVNEKGNIVITDVDSNNKAKIDEYISSNVNIIPFVTKEMAVSFVDNGVVSIKDDIIAERVSDAEDIWKIKNGGVIKKPSWQTDEDFVERVLEHSNKLVFISKSVPNTLFHGTISKNPVSEYLQGEPQKTSRKGAATYTTKSLFEAVTTYANPMSLANAQKREASEGRSALETEFRHSHLHVMSDNGKSCIYHAEMVDSVLTNDKMPSPHALKLAFSLAEQEVAVMLDRIKEKIYLSANTYEVYAALNSINEVLLKTTSGSEIQFIPLIMSSIGYDGIDISFPDKELMLKMKSSSESLEDGMPDDLMMFKCAGIKNNGVKKFLDEYISCIESSIPPNAKDGHVLFFCGTDGFEIKKSIELQTHKSIAERRFEKCPFYDAKEDGFLMIPESENIIPSKGNSFNIER</sequence>
<organism evidence="1 2">
    <name type="scientific">Aeromonas veronii</name>
    <dbReference type="NCBI Taxonomy" id="654"/>
    <lineage>
        <taxon>Bacteria</taxon>
        <taxon>Pseudomonadati</taxon>
        <taxon>Pseudomonadota</taxon>
        <taxon>Gammaproteobacteria</taxon>
        <taxon>Aeromonadales</taxon>
        <taxon>Aeromonadaceae</taxon>
        <taxon>Aeromonas</taxon>
    </lineage>
</organism>
<reference evidence="1 2" key="1">
    <citation type="submission" date="2018-03" db="EMBL/GenBank/DDBJ databases">
        <title>Aeromonas veronii whole genome sequencing and analysis.</title>
        <authorList>
            <person name="Xie H."/>
            <person name="Liu T."/>
            <person name="Wang K."/>
        </authorList>
    </citation>
    <scope>NUCLEOTIDE SEQUENCE [LARGE SCALE GENOMIC DNA]</scope>
    <source>
        <strain evidence="1 2">XH.VA.1</strain>
    </source>
</reference>
<proteinExistence type="predicted"/>
<dbReference type="EMBL" id="PZKL01000037">
    <property type="protein sequence ID" value="PTH80078.1"/>
    <property type="molecule type" value="Genomic_DNA"/>
</dbReference>
<dbReference type="RefSeq" id="WP_146163513.1">
    <property type="nucleotide sequence ID" value="NZ_PZKL01000037.1"/>
</dbReference>
<name>A0A2T4MZS3_AERVE</name>
<dbReference type="Proteomes" id="UP000241986">
    <property type="component" value="Unassembled WGS sequence"/>
</dbReference>
<dbReference type="AlphaFoldDB" id="A0A2T4MZS3"/>
<evidence type="ECO:0000313" key="2">
    <source>
        <dbReference type="Proteomes" id="UP000241986"/>
    </source>
</evidence>
<comment type="caution">
    <text evidence="1">The sequence shown here is derived from an EMBL/GenBank/DDBJ whole genome shotgun (WGS) entry which is preliminary data.</text>
</comment>